<evidence type="ECO:0000256" key="10">
    <source>
        <dbReference type="SAM" id="Phobius"/>
    </source>
</evidence>
<evidence type="ECO:0000256" key="2">
    <source>
        <dbReference type="ARBA" id="ARBA00011085"/>
    </source>
</evidence>
<keyword evidence="7 10" id="KW-0472">Membrane</keyword>
<feature type="transmembrane region" description="Helical" evidence="10">
    <location>
        <begin position="12"/>
        <end position="32"/>
    </location>
</feature>
<dbReference type="GO" id="GO:0000750">
    <property type="term" value="P:pheromone-dependent signal transduction involved in conjugation with cellular fusion"/>
    <property type="evidence" value="ECO:0007669"/>
    <property type="project" value="TreeGrafter"/>
</dbReference>
<feature type="transmembrane region" description="Helical" evidence="10">
    <location>
        <begin position="174"/>
        <end position="194"/>
    </location>
</feature>
<keyword evidence="3" id="KW-0589">Pheromone response</keyword>
<dbReference type="PRINTS" id="PR00899">
    <property type="entry name" value="GPCRSTE3"/>
</dbReference>
<evidence type="ECO:0000256" key="1">
    <source>
        <dbReference type="ARBA" id="ARBA00004141"/>
    </source>
</evidence>
<name>A0A6A6TGN2_9PLEO</name>
<dbReference type="Proteomes" id="UP000799324">
    <property type="component" value="Unassembled WGS sequence"/>
</dbReference>
<evidence type="ECO:0000256" key="5">
    <source>
        <dbReference type="ARBA" id="ARBA00022989"/>
    </source>
</evidence>
<keyword evidence="8" id="KW-0675">Receptor</keyword>
<dbReference type="GO" id="GO:0004932">
    <property type="term" value="F:mating-type factor pheromone receptor activity"/>
    <property type="evidence" value="ECO:0007669"/>
    <property type="project" value="InterPro"/>
</dbReference>
<feature type="transmembrane region" description="Helical" evidence="10">
    <location>
        <begin position="215"/>
        <end position="238"/>
    </location>
</feature>
<dbReference type="OrthoDB" id="2874149at2759"/>
<keyword evidence="12" id="KW-1185">Reference proteome</keyword>
<protein>
    <submittedName>
        <fullName evidence="11">STE3-domain-containing protein</fullName>
    </submittedName>
</protein>
<evidence type="ECO:0000256" key="8">
    <source>
        <dbReference type="ARBA" id="ARBA00023170"/>
    </source>
</evidence>
<gene>
    <name evidence="11" type="ORF">K491DRAFT_623793</name>
</gene>
<dbReference type="AlphaFoldDB" id="A0A6A6TGN2"/>
<dbReference type="InterPro" id="IPR001499">
    <property type="entry name" value="GPCR_STE3"/>
</dbReference>
<evidence type="ECO:0000256" key="9">
    <source>
        <dbReference type="ARBA" id="ARBA00023224"/>
    </source>
</evidence>
<keyword evidence="6" id="KW-0297">G-protein coupled receptor</keyword>
<comment type="similarity">
    <text evidence="2">Belongs to the G-protein coupled receptor 4 family.</text>
</comment>
<proteinExistence type="inferred from homology"/>
<evidence type="ECO:0000256" key="6">
    <source>
        <dbReference type="ARBA" id="ARBA00023040"/>
    </source>
</evidence>
<comment type="subcellular location">
    <subcellularLocation>
        <location evidence="1">Membrane</location>
        <topology evidence="1">Multi-pass membrane protein</topology>
    </subcellularLocation>
</comment>
<dbReference type="Pfam" id="PF02076">
    <property type="entry name" value="STE3"/>
    <property type="match status" value="1"/>
</dbReference>
<keyword evidence="5 10" id="KW-1133">Transmembrane helix</keyword>
<dbReference type="PANTHER" id="PTHR28097:SF1">
    <property type="entry name" value="PHEROMONE A FACTOR RECEPTOR"/>
    <property type="match status" value="1"/>
</dbReference>
<dbReference type="EMBL" id="MU004310">
    <property type="protein sequence ID" value="KAF2659060.1"/>
    <property type="molecule type" value="Genomic_DNA"/>
</dbReference>
<evidence type="ECO:0000313" key="11">
    <source>
        <dbReference type="EMBL" id="KAF2659060.1"/>
    </source>
</evidence>
<keyword evidence="4 10" id="KW-0812">Transmembrane</keyword>
<organism evidence="11 12">
    <name type="scientific">Lophiostoma macrostomum CBS 122681</name>
    <dbReference type="NCBI Taxonomy" id="1314788"/>
    <lineage>
        <taxon>Eukaryota</taxon>
        <taxon>Fungi</taxon>
        <taxon>Dikarya</taxon>
        <taxon>Ascomycota</taxon>
        <taxon>Pezizomycotina</taxon>
        <taxon>Dothideomycetes</taxon>
        <taxon>Pleosporomycetidae</taxon>
        <taxon>Pleosporales</taxon>
        <taxon>Lophiostomataceae</taxon>
        <taxon>Lophiostoma</taxon>
    </lineage>
</organism>
<evidence type="ECO:0000256" key="4">
    <source>
        <dbReference type="ARBA" id="ARBA00022692"/>
    </source>
</evidence>
<sequence length="371" mass="41875">MASDQYPLYPQAVLLPALAFPAWILCIPPFIWHFSQHNLATWSLILWFILLNFIISINALIWPRDNIDEWWNGSGLCDIEIRLLVSGSTGLAACTTMMMRKLAKVMDTRNIRIAPSRSSQRREKFLEAFWCWGYPAFMMIMYYFVQPLRYYVYGISGCVAPVSLSWVTIVLDTMWPAITICFAGYYAGLLLCRLARYRREFQNLVAAQNTTKSRFVRLFIMSMISTVVLVPYSFWILWLNVSAISETYSWSVVHGPGWNNIIKVPSNGSARVDQWPQVAFGYVAFFVFGTGHDAGNTYKQMACGLGLGRIFPSLYRSSDPSASSTPSQVSFARGFASSFASKAKQVFSRKGSVAETLPTNSRNDSISLATL</sequence>
<feature type="transmembrane region" description="Helical" evidence="10">
    <location>
        <begin position="39"/>
        <end position="61"/>
    </location>
</feature>
<feature type="non-terminal residue" evidence="11">
    <location>
        <position position="371"/>
    </location>
</feature>
<accession>A0A6A6TGN2</accession>
<dbReference type="PANTHER" id="PTHR28097">
    <property type="entry name" value="PHEROMONE A FACTOR RECEPTOR"/>
    <property type="match status" value="1"/>
</dbReference>
<keyword evidence="9" id="KW-0807">Transducer</keyword>
<evidence type="ECO:0000256" key="7">
    <source>
        <dbReference type="ARBA" id="ARBA00023136"/>
    </source>
</evidence>
<reference evidence="11" key="1">
    <citation type="journal article" date="2020" name="Stud. Mycol.">
        <title>101 Dothideomycetes genomes: a test case for predicting lifestyles and emergence of pathogens.</title>
        <authorList>
            <person name="Haridas S."/>
            <person name="Albert R."/>
            <person name="Binder M."/>
            <person name="Bloem J."/>
            <person name="Labutti K."/>
            <person name="Salamov A."/>
            <person name="Andreopoulos B."/>
            <person name="Baker S."/>
            <person name="Barry K."/>
            <person name="Bills G."/>
            <person name="Bluhm B."/>
            <person name="Cannon C."/>
            <person name="Castanera R."/>
            <person name="Culley D."/>
            <person name="Daum C."/>
            <person name="Ezra D."/>
            <person name="Gonzalez J."/>
            <person name="Henrissat B."/>
            <person name="Kuo A."/>
            <person name="Liang C."/>
            <person name="Lipzen A."/>
            <person name="Lutzoni F."/>
            <person name="Magnuson J."/>
            <person name="Mondo S."/>
            <person name="Nolan M."/>
            <person name="Ohm R."/>
            <person name="Pangilinan J."/>
            <person name="Park H.-J."/>
            <person name="Ramirez L."/>
            <person name="Alfaro M."/>
            <person name="Sun H."/>
            <person name="Tritt A."/>
            <person name="Yoshinaga Y."/>
            <person name="Zwiers L.-H."/>
            <person name="Turgeon B."/>
            <person name="Goodwin S."/>
            <person name="Spatafora J."/>
            <person name="Crous P."/>
            <person name="Grigoriev I."/>
        </authorList>
    </citation>
    <scope>NUCLEOTIDE SEQUENCE</scope>
    <source>
        <strain evidence="11">CBS 122681</strain>
    </source>
</reference>
<dbReference type="GO" id="GO:0005886">
    <property type="term" value="C:plasma membrane"/>
    <property type="evidence" value="ECO:0007669"/>
    <property type="project" value="TreeGrafter"/>
</dbReference>
<evidence type="ECO:0000313" key="12">
    <source>
        <dbReference type="Proteomes" id="UP000799324"/>
    </source>
</evidence>
<dbReference type="CDD" id="cd14966">
    <property type="entry name" value="7tmD_STE3"/>
    <property type="match status" value="1"/>
</dbReference>
<evidence type="ECO:0000256" key="3">
    <source>
        <dbReference type="ARBA" id="ARBA00022507"/>
    </source>
</evidence>